<evidence type="ECO:0000313" key="3">
    <source>
        <dbReference type="EMBL" id="TNM72860.1"/>
    </source>
</evidence>
<dbReference type="EMBL" id="VDMO01000001">
    <property type="protein sequence ID" value="TNM72860.1"/>
    <property type="molecule type" value="Genomic_DNA"/>
</dbReference>
<dbReference type="Proteomes" id="UP000629870">
    <property type="component" value="Unassembled WGS sequence"/>
</dbReference>
<dbReference type="Proteomes" id="UP000313988">
    <property type="component" value="Unassembled WGS sequence"/>
</dbReference>
<dbReference type="Gene3D" id="3.10.129.10">
    <property type="entry name" value="Hotdog Thioesterase"/>
    <property type="match status" value="1"/>
</dbReference>
<evidence type="ECO:0000259" key="1">
    <source>
        <dbReference type="Pfam" id="PF01575"/>
    </source>
</evidence>
<feature type="domain" description="MaoC-like" evidence="1">
    <location>
        <begin position="11"/>
        <end position="122"/>
    </location>
</feature>
<dbReference type="PANTHER" id="PTHR42993">
    <property type="entry name" value="MAOC-LIKE DEHYDRATASE DOMAIN-CONTAINING PROTEIN"/>
    <property type="match status" value="1"/>
</dbReference>
<keyword evidence="5" id="KW-1185">Reference proteome</keyword>
<dbReference type="InterPro" id="IPR039375">
    <property type="entry name" value="NodN-like"/>
</dbReference>
<protein>
    <submittedName>
        <fullName evidence="2">Acyl dehydratase</fullName>
    </submittedName>
    <submittedName>
        <fullName evidence="3">MaoC family dehydratase</fullName>
    </submittedName>
</protein>
<comment type="caution">
    <text evidence="3">The sequence shown here is derived from an EMBL/GenBank/DDBJ whole genome shotgun (WGS) entry which is preliminary data.</text>
</comment>
<accession>A0A5C4YAD1</accession>
<gene>
    <name evidence="3" type="ORF">FHR04_00050</name>
    <name evidence="2" type="ORF">HNQ04_000686</name>
</gene>
<organism evidence="3 4">
    <name type="scientific">Deinococcus radiopugnans ATCC 19172</name>
    <dbReference type="NCBI Taxonomy" id="585398"/>
    <lineage>
        <taxon>Bacteria</taxon>
        <taxon>Thermotogati</taxon>
        <taxon>Deinococcota</taxon>
        <taxon>Deinococci</taxon>
        <taxon>Deinococcales</taxon>
        <taxon>Deinococcaceae</taxon>
        <taxon>Deinococcus</taxon>
    </lineage>
</organism>
<dbReference type="EMBL" id="JACHEW010000002">
    <property type="protein sequence ID" value="MBB6015457.1"/>
    <property type="molecule type" value="Genomic_DNA"/>
</dbReference>
<dbReference type="Pfam" id="PF01575">
    <property type="entry name" value="MaoC_dehydratas"/>
    <property type="match status" value="1"/>
</dbReference>
<dbReference type="AlphaFoldDB" id="A0A5C4YAD1"/>
<reference evidence="3 4" key="1">
    <citation type="submission" date="2019-06" db="EMBL/GenBank/DDBJ databases">
        <title>Genome sequence of Deinococcus radiopugnans ATCC 19172.</title>
        <authorList>
            <person name="Maclea K.S."/>
            <person name="Maynard C.R."/>
        </authorList>
    </citation>
    <scope>NUCLEOTIDE SEQUENCE [LARGE SCALE GENOMIC DNA]</scope>
    <source>
        <strain evidence="3 4">ATCC 19172</strain>
    </source>
</reference>
<reference evidence="2 5" key="2">
    <citation type="submission" date="2020-08" db="EMBL/GenBank/DDBJ databases">
        <title>Genomic Encyclopedia of Type Strains, Phase IV (KMG-IV): sequencing the most valuable type-strain genomes for metagenomic binning, comparative biology and taxonomic classification.</title>
        <authorList>
            <person name="Goeker M."/>
        </authorList>
    </citation>
    <scope>NUCLEOTIDE SEQUENCE [LARGE SCALE GENOMIC DNA]</scope>
    <source>
        <strain evidence="2 5">DSM 12027</strain>
    </source>
</reference>
<dbReference type="SUPFAM" id="SSF54637">
    <property type="entry name" value="Thioesterase/thiol ester dehydrase-isomerase"/>
    <property type="match status" value="1"/>
</dbReference>
<dbReference type="RefSeq" id="WP_139399688.1">
    <property type="nucleotide sequence ID" value="NZ_JACHEW010000002.1"/>
</dbReference>
<evidence type="ECO:0000313" key="4">
    <source>
        <dbReference type="Proteomes" id="UP000313988"/>
    </source>
</evidence>
<dbReference type="PANTHER" id="PTHR42993:SF1">
    <property type="entry name" value="MAOC-LIKE DEHYDRATASE DOMAIN-CONTAINING PROTEIN"/>
    <property type="match status" value="1"/>
</dbReference>
<sequence>MTRGLRADELAANIGQEVALSEWILVDQARVQAFADVTGDHQFIHVDAEKAAAGPFGTTIAHGFLTLSLLAGEFMTHGGAPHIEGAQMTVNYGLNRVRFITPVRVGSRLRNRAVLQAADPGAGHLQITVLNTIEIEGEQRPAATAESVFRVYV</sequence>
<dbReference type="InterPro" id="IPR002539">
    <property type="entry name" value="MaoC-like_dom"/>
</dbReference>
<proteinExistence type="predicted"/>
<dbReference type="InterPro" id="IPR029069">
    <property type="entry name" value="HotDog_dom_sf"/>
</dbReference>
<dbReference type="CDD" id="cd03450">
    <property type="entry name" value="NodN"/>
    <property type="match status" value="1"/>
</dbReference>
<dbReference type="OrthoDB" id="9801625at2"/>
<evidence type="ECO:0000313" key="5">
    <source>
        <dbReference type="Proteomes" id="UP000629870"/>
    </source>
</evidence>
<evidence type="ECO:0000313" key="2">
    <source>
        <dbReference type="EMBL" id="MBB6015457.1"/>
    </source>
</evidence>
<name>A0A5C4YAD1_9DEIO</name>